<evidence type="ECO:0000256" key="18">
    <source>
        <dbReference type="ARBA" id="ARBA00035606"/>
    </source>
</evidence>
<dbReference type="PRINTS" id="PR00834">
    <property type="entry name" value="PROTEASES2C"/>
</dbReference>
<dbReference type="InterPro" id="IPR009003">
    <property type="entry name" value="Peptidase_S1_PA"/>
</dbReference>
<evidence type="ECO:0000256" key="15">
    <source>
        <dbReference type="ARBA" id="ARBA00023136"/>
    </source>
</evidence>
<dbReference type="InterPro" id="IPR036034">
    <property type="entry name" value="PDZ_sf"/>
</dbReference>
<keyword evidence="8" id="KW-0812">Transmembrane</keyword>
<evidence type="ECO:0000313" key="20">
    <source>
        <dbReference type="EMBL" id="KAL3400615.1"/>
    </source>
</evidence>
<dbReference type="Pfam" id="PF13365">
    <property type="entry name" value="Trypsin_2"/>
    <property type="match status" value="1"/>
</dbReference>
<evidence type="ECO:0000256" key="10">
    <source>
        <dbReference type="ARBA" id="ARBA00022801"/>
    </source>
</evidence>
<proteinExistence type="inferred from homology"/>
<evidence type="ECO:0000256" key="13">
    <source>
        <dbReference type="ARBA" id="ARBA00022989"/>
    </source>
</evidence>
<evidence type="ECO:0000256" key="14">
    <source>
        <dbReference type="ARBA" id="ARBA00023128"/>
    </source>
</evidence>
<feature type="domain" description="PDZ" evidence="19">
    <location>
        <begin position="375"/>
        <end position="431"/>
    </location>
</feature>
<evidence type="ECO:0000256" key="9">
    <source>
        <dbReference type="ARBA" id="ARBA00022703"/>
    </source>
</evidence>
<keyword evidence="7" id="KW-0645">Protease</keyword>
<keyword evidence="15" id="KW-0472">Membrane</keyword>
<dbReference type="InterPro" id="IPR001478">
    <property type="entry name" value="PDZ"/>
</dbReference>
<comment type="caution">
    <text evidence="20">The sequence shown here is derived from an EMBL/GenBank/DDBJ whole genome shotgun (WGS) entry which is preliminary data.</text>
</comment>
<dbReference type="FunFam" id="2.40.10.120:FF:000004">
    <property type="entry name" value="Serine protease HTRA2, mitochondrial"/>
    <property type="match status" value="1"/>
</dbReference>
<dbReference type="GO" id="GO:0007005">
    <property type="term" value="P:mitochondrion organization"/>
    <property type="evidence" value="ECO:0007669"/>
    <property type="project" value="UniProtKB-ARBA"/>
</dbReference>
<keyword evidence="14" id="KW-0496">Mitochondrion</keyword>
<dbReference type="PANTHER" id="PTHR22939">
    <property type="entry name" value="SERINE PROTEASE FAMILY S1C HTRA-RELATED"/>
    <property type="match status" value="1"/>
</dbReference>
<dbReference type="SUPFAM" id="SSF50494">
    <property type="entry name" value="Trypsin-like serine proteases"/>
    <property type="match status" value="1"/>
</dbReference>
<protein>
    <recommendedName>
        <fullName evidence="6">Serine protease HTRA2, mitochondrial</fullName>
        <ecNumber evidence="5">3.4.21.108</ecNumber>
    </recommendedName>
    <alternativeName>
        <fullName evidence="17">High temperature requirement protein A2</fullName>
    </alternativeName>
</protein>
<comment type="function">
    <text evidence="18">Serine protease that shows proteolytic activity against a non-specific substrate beta-casein. Promotes or induces cell death either by direct binding to and inhibition of BIRC proteins (also called inhibitor of apoptosis proteins, IAPs), leading to an increase in caspase activity, or by a BIRC inhibition-independent, caspase-independent and serine protease activity-dependent mechanism. Can antagonize antiapoptotic activity of th/Diap1 by directly inducing the degradation of th/Diap1.</text>
</comment>
<dbReference type="SMART" id="SM00228">
    <property type="entry name" value="PDZ"/>
    <property type="match status" value="1"/>
</dbReference>
<keyword evidence="11" id="KW-0720">Serine protease</keyword>
<keyword evidence="13" id="KW-1133">Transmembrane helix</keyword>
<dbReference type="EC" id="3.4.21.108" evidence="5"/>
<name>A0ABD2X5W6_9HYME</name>
<evidence type="ECO:0000313" key="21">
    <source>
        <dbReference type="Proteomes" id="UP001627154"/>
    </source>
</evidence>
<accession>A0ABD2X5W6</accession>
<keyword evidence="12" id="KW-0809">Transit peptide</keyword>
<dbReference type="EMBL" id="JBJJXI010000051">
    <property type="protein sequence ID" value="KAL3400615.1"/>
    <property type="molecule type" value="Genomic_DNA"/>
</dbReference>
<evidence type="ECO:0000256" key="6">
    <source>
        <dbReference type="ARBA" id="ARBA00016929"/>
    </source>
</evidence>
<dbReference type="SUPFAM" id="SSF50156">
    <property type="entry name" value="PDZ domain-like"/>
    <property type="match status" value="1"/>
</dbReference>
<evidence type="ECO:0000259" key="19">
    <source>
        <dbReference type="PROSITE" id="PS50106"/>
    </source>
</evidence>
<evidence type="ECO:0000256" key="16">
    <source>
        <dbReference type="ARBA" id="ARBA00023145"/>
    </source>
</evidence>
<evidence type="ECO:0000256" key="7">
    <source>
        <dbReference type="ARBA" id="ARBA00022670"/>
    </source>
</evidence>
<evidence type="ECO:0000256" key="12">
    <source>
        <dbReference type="ARBA" id="ARBA00022946"/>
    </source>
</evidence>
<dbReference type="GO" id="GO:0006508">
    <property type="term" value="P:proteolysis"/>
    <property type="evidence" value="ECO:0007669"/>
    <property type="project" value="UniProtKB-KW"/>
</dbReference>
<keyword evidence="9" id="KW-0053">Apoptosis</keyword>
<dbReference type="GO" id="GO:0008236">
    <property type="term" value="F:serine-type peptidase activity"/>
    <property type="evidence" value="ECO:0007669"/>
    <property type="project" value="UniProtKB-KW"/>
</dbReference>
<sequence>MAATLIKSVRRLSKTQRSINSYQQLAVLVCADTPCSSRQFSAHEQQRHRRGGDYEKKTSGRLLTYAALSGLCCAVYGLSSDDDDDKRSSAWCAIKNAVLPGVSAASIIPTDVKSFRNRFNFIADVVETAAPSVVYIEIKDHKRIDLFTGKPATASNGSGFIVQKDGLILTNAHVVINKPNSIVKVHVRLQDGSTYTGIVEDIDFHSDLATVRINKDNCPVMKLGESTKLRPGEFVVAIGSPLALSNTITSGVVSSVNRHSDELGLHNKHMEYIQTDAAITFGNSGGPLVNLDGEAIGINAMKVTAGISFAIPIDYAKDFLQKAEERRKSKGASMTGGYSDNSRRRYLGITMLTLTPDILNDMQQQGGVSPIVRNGVLIWRVMFGSPAYQGGLKPGDIITHVNGNPIKSSTDIYKILEKAGSVVMTLVRGGAVIKLEVQPEDT</sequence>
<dbReference type="PROSITE" id="PS50106">
    <property type="entry name" value="PDZ"/>
    <property type="match status" value="1"/>
</dbReference>
<evidence type="ECO:0000256" key="4">
    <source>
        <dbReference type="ARBA" id="ARBA00010541"/>
    </source>
</evidence>
<dbReference type="AlphaFoldDB" id="A0ABD2X5W6"/>
<evidence type="ECO:0000256" key="2">
    <source>
        <dbReference type="ARBA" id="ARBA00004304"/>
    </source>
</evidence>
<evidence type="ECO:0000256" key="1">
    <source>
        <dbReference type="ARBA" id="ARBA00001760"/>
    </source>
</evidence>
<dbReference type="GO" id="GO:0043065">
    <property type="term" value="P:positive regulation of apoptotic process"/>
    <property type="evidence" value="ECO:0007669"/>
    <property type="project" value="UniProtKB-ARBA"/>
</dbReference>
<evidence type="ECO:0000256" key="5">
    <source>
        <dbReference type="ARBA" id="ARBA00013033"/>
    </source>
</evidence>
<keyword evidence="10" id="KW-0378">Hydrolase</keyword>
<dbReference type="GO" id="GO:0005758">
    <property type="term" value="C:mitochondrial intermembrane space"/>
    <property type="evidence" value="ECO:0007669"/>
    <property type="project" value="UniProtKB-SubCell"/>
</dbReference>
<evidence type="ECO:0000256" key="11">
    <source>
        <dbReference type="ARBA" id="ARBA00022825"/>
    </source>
</evidence>
<dbReference type="Pfam" id="PF17820">
    <property type="entry name" value="PDZ_6"/>
    <property type="match status" value="1"/>
</dbReference>
<dbReference type="InterPro" id="IPR041489">
    <property type="entry name" value="PDZ_6"/>
</dbReference>
<comment type="subcellular location">
    <subcellularLocation>
        <location evidence="3">Mitochondrion intermembrane space</location>
        <topology evidence="3">Single-pass membrane protein</topology>
    </subcellularLocation>
    <subcellularLocation>
        <location evidence="2">Mitochondrion membrane</location>
        <topology evidence="2">Single-pass membrane protein</topology>
    </subcellularLocation>
</comment>
<comment type="catalytic activity">
    <reaction evidence="1">
        <text>Cleavage of non-polar aliphatic amino-acids at the P1 position, with a preference for Val, Ile and Met. At the P2 and P3 positions, Arg is selected most strongly with a secondary preference for other hydrophilic residues.</text>
        <dbReference type="EC" id="3.4.21.108"/>
    </reaction>
</comment>
<dbReference type="Gene3D" id="2.30.42.10">
    <property type="match status" value="1"/>
</dbReference>
<organism evidence="20 21">
    <name type="scientific">Trichogramma kaykai</name>
    <dbReference type="NCBI Taxonomy" id="54128"/>
    <lineage>
        <taxon>Eukaryota</taxon>
        <taxon>Metazoa</taxon>
        <taxon>Ecdysozoa</taxon>
        <taxon>Arthropoda</taxon>
        <taxon>Hexapoda</taxon>
        <taxon>Insecta</taxon>
        <taxon>Pterygota</taxon>
        <taxon>Neoptera</taxon>
        <taxon>Endopterygota</taxon>
        <taxon>Hymenoptera</taxon>
        <taxon>Apocrita</taxon>
        <taxon>Proctotrupomorpha</taxon>
        <taxon>Chalcidoidea</taxon>
        <taxon>Trichogrammatidae</taxon>
        <taxon>Trichogramma</taxon>
    </lineage>
</organism>
<keyword evidence="16" id="KW-0865">Zymogen</keyword>
<dbReference type="Proteomes" id="UP001627154">
    <property type="component" value="Unassembled WGS sequence"/>
</dbReference>
<keyword evidence="21" id="KW-1185">Reference proteome</keyword>
<gene>
    <name evidence="20" type="ORF">TKK_006448</name>
</gene>
<evidence type="ECO:0000256" key="17">
    <source>
        <dbReference type="ARBA" id="ARBA00029644"/>
    </source>
</evidence>
<evidence type="ECO:0000256" key="8">
    <source>
        <dbReference type="ARBA" id="ARBA00022692"/>
    </source>
</evidence>
<dbReference type="GO" id="GO:0006915">
    <property type="term" value="P:apoptotic process"/>
    <property type="evidence" value="ECO:0007669"/>
    <property type="project" value="UniProtKB-KW"/>
</dbReference>
<dbReference type="PANTHER" id="PTHR22939:SF129">
    <property type="entry name" value="SERINE PROTEASE HTRA2, MITOCHONDRIAL"/>
    <property type="match status" value="1"/>
</dbReference>
<dbReference type="GO" id="GO:0031966">
    <property type="term" value="C:mitochondrial membrane"/>
    <property type="evidence" value="ECO:0007669"/>
    <property type="project" value="UniProtKB-SubCell"/>
</dbReference>
<comment type="similarity">
    <text evidence="4">Belongs to the peptidase S1C family.</text>
</comment>
<dbReference type="InterPro" id="IPR001940">
    <property type="entry name" value="Peptidase_S1C"/>
</dbReference>
<evidence type="ECO:0000256" key="3">
    <source>
        <dbReference type="ARBA" id="ARBA00004375"/>
    </source>
</evidence>
<dbReference type="Gene3D" id="2.40.10.120">
    <property type="match status" value="1"/>
</dbReference>
<reference evidence="20 21" key="1">
    <citation type="journal article" date="2024" name="bioRxiv">
        <title>A reference genome for Trichogramma kaykai: A tiny desert-dwelling parasitoid wasp with competing sex-ratio distorters.</title>
        <authorList>
            <person name="Culotta J."/>
            <person name="Lindsey A.R."/>
        </authorList>
    </citation>
    <scope>NUCLEOTIDE SEQUENCE [LARGE SCALE GENOMIC DNA]</scope>
    <source>
        <strain evidence="20 21">KSX58</strain>
    </source>
</reference>